<feature type="transmembrane region" description="Helical" evidence="5">
    <location>
        <begin position="7"/>
        <end position="27"/>
    </location>
</feature>
<feature type="transmembrane region" description="Helical" evidence="5">
    <location>
        <begin position="265"/>
        <end position="285"/>
    </location>
</feature>
<comment type="caution">
    <text evidence="7">The sequence shown here is derived from an EMBL/GenBank/DDBJ whole genome shotgun (WGS) entry which is preliminary data.</text>
</comment>
<dbReference type="SUPFAM" id="SSF103481">
    <property type="entry name" value="Multidrug resistance efflux transporter EmrE"/>
    <property type="match status" value="2"/>
</dbReference>
<feature type="domain" description="EamA" evidence="6">
    <location>
        <begin position="7"/>
        <end position="131"/>
    </location>
</feature>
<dbReference type="InterPro" id="IPR000620">
    <property type="entry name" value="EamA_dom"/>
</dbReference>
<organism evidence="7 8">
    <name type="scientific">Pelistega europaea</name>
    <dbReference type="NCBI Taxonomy" id="106147"/>
    <lineage>
        <taxon>Bacteria</taxon>
        <taxon>Pseudomonadati</taxon>
        <taxon>Pseudomonadota</taxon>
        <taxon>Betaproteobacteria</taxon>
        <taxon>Burkholderiales</taxon>
        <taxon>Alcaligenaceae</taxon>
        <taxon>Pelistega</taxon>
    </lineage>
</organism>
<keyword evidence="8" id="KW-1185">Reference proteome</keyword>
<sequence>MPLLDWILALITIFAWGMNFLVSKLALFEIPPLLFGFWRFVLVAFPAVFFVKFPKAPWKTVLAYGLTINFLQFSFMLSSIAFGLAAGMTSLLLQIQVFFTVILSASYFKEKIPFGIFVAFIIAAIGIVLIIEGASTETALPIAGILSVIAGAFFWATGNITIKMMPGVNMISLVVWGSLFSLPAFAAASFIIDGPEYILHGYEHMTYKAWIGIAYGAYISTFVGYVLWGKLLSRRPVSLIAPLTLLIPIIGFASNSIAFDEHFTWVQWLGAAFVLLALCVNVFWFKILKFLRHQK</sequence>
<dbReference type="InterPro" id="IPR037185">
    <property type="entry name" value="EmrE-like"/>
</dbReference>
<feature type="domain" description="EamA" evidence="6">
    <location>
        <begin position="143"/>
        <end position="282"/>
    </location>
</feature>
<feature type="transmembrane region" description="Helical" evidence="5">
    <location>
        <begin position="207"/>
        <end position="227"/>
    </location>
</feature>
<feature type="transmembrane region" description="Helical" evidence="5">
    <location>
        <begin position="33"/>
        <end position="51"/>
    </location>
</feature>
<dbReference type="PANTHER" id="PTHR32322:SF9">
    <property type="entry name" value="AMINO-ACID METABOLITE EFFLUX PUMP-RELATED"/>
    <property type="match status" value="1"/>
</dbReference>
<evidence type="ECO:0000256" key="1">
    <source>
        <dbReference type="ARBA" id="ARBA00004141"/>
    </source>
</evidence>
<name>A0A7Y4P5E0_9BURK</name>
<accession>A0A7Y4P5E0</accession>
<evidence type="ECO:0000259" key="6">
    <source>
        <dbReference type="Pfam" id="PF00892"/>
    </source>
</evidence>
<dbReference type="PANTHER" id="PTHR32322">
    <property type="entry name" value="INNER MEMBRANE TRANSPORTER"/>
    <property type="match status" value="1"/>
</dbReference>
<comment type="subcellular location">
    <subcellularLocation>
        <location evidence="1">Membrane</location>
        <topology evidence="1">Multi-pass membrane protein</topology>
    </subcellularLocation>
</comment>
<dbReference type="InterPro" id="IPR050638">
    <property type="entry name" value="AA-Vitamin_Transporters"/>
</dbReference>
<evidence type="ECO:0000256" key="5">
    <source>
        <dbReference type="SAM" id="Phobius"/>
    </source>
</evidence>
<reference evidence="7 8" key="1">
    <citation type="submission" date="2020-05" db="EMBL/GenBank/DDBJ databases">
        <authorList>
            <person name="Niu N."/>
        </authorList>
    </citation>
    <scope>NUCLEOTIDE SEQUENCE [LARGE SCALE GENOMIC DNA]</scope>
    <source>
        <strain evidence="7 8">LMG10982</strain>
    </source>
</reference>
<keyword evidence="2 5" id="KW-0812">Transmembrane</keyword>
<feature type="transmembrane region" description="Helical" evidence="5">
    <location>
        <begin position="239"/>
        <end position="259"/>
    </location>
</feature>
<evidence type="ECO:0000256" key="4">
    <source>
        <dbReference type="ARBA" id="ARBA00023136"/>
    </source>
</evidence>
<keyword evidence="4 5" id="KW-0472">Membrane</keyword>
<gene>
    <name evidence="7" type="ORF">HKX40_00630</name>
</gene>
<evidence type="ECO:0000256" key="3">
    <source>
        <dbReference type="ARBA" id="ARBA00022989"/>
    </source>
</evidence>
<protein>
    <submittedName>
        <fullName evidence="7">EamA family transporter</fullName>
    </submittedName>
</protein>
<dbReference type="AlphaFoldDB" id="A0A7Y4P5E0"/>
<feature type="transmembrane region" description="Helical" evidence="5">
    <location>
        <begin position="170"/>
        <end position="192"/>
    </location>
</feature>
<dbReference type="Pfam" id="PF00892">
    <property type="entry name" value="EamA"/>
    <property type="match status" value="2"/>
</dbReference>
<dbReference type="RefSeq" id="WP_171587634.1">
    <property type="nucleotide sequence ID" value="NZ_JABGBO010000001.1"/>
</dbReference>
<dbReference type="EMBL" id="JABGBO010000001">
    <property type="protein sequence ID" value="NOL48645.1"/>
    <property type="molecule type" value="Genomic_DNA"/>
</dbReference>
<dbReference type="Proteomes" id="UP000541421">
    <property type="component" value="Unassembled WGS sequence"/>
</dbReference>
<proteinExistence type="predicted"/>
<evidence type="ECO:0000313" key="7">
    <source>
        <dbReference type="EMBL" id="NOL48645.1"/>
    </source>
</evidence>
<dbReference type="GO" id="GO:0016020">
    <property type="term" value="C:membrane"/>
    <property type="evidence" value="ECO:0007669"/>
    <property type="project" value="UniProtKB-SubCell"/>
</dbReference>
<evidence type="ECO:0000313" key="8">
    <source>
        <dbReference type="Proteomes" id="UP000541421"/>
    </source>
</evidence>
<keyword evidence="3 5" id="KW-1133">Transmembrane helix</keyword>
<feature type="transmembrane region" description="Helical" evidence="5">
    <location>
        <begin position="63"/>
        <end position="85"/>
    </location>
</feature>
<feature type="transmembrane region" description="Helical" evidence="5">
    <location>
        <begin position="115"/>
        <end position="134"/>
    </location>
</feature>
<evidence type="ECO:0000256" key="2">
    <source>
        <dbReference type="ARBA" id="ARBA00022692"/>
    </source>
</evidence>
<feature type="transmembrane region" description="Helical" evidence="5">
    <location>
        <begin position="140"/>
        <end position="158"/>
    </location>
</feature>